<dbReference type="Proteomes" id="UP000784294">
    <property type="component" value="Unassembled WGS sequence"/>
</dbReference>
<accession>A0A448X3C7</accession>
<keyword evidence="2" id="KW-1185">Reference proteome</keyword>
<dbReference type="AlphaFoldDB" id="A0A448X3C7"/>
<name>A0A448X3C7_9PLAT</name>
<organism evidence="1 2">
    <name type="scientific">Protopolystoma xenopodis</name>
    <dbReference type="NCBI Taxonomy" id="117903"/>
    <lineage>
        <taxon>Eukaryota</taxon>
        <taxon>Metazoa</taxon>
        <taxon>Spiralia</taxon>
        <taxon>Lophotrochozoa</taxon>
        <taxon>Platyhelminthes</taxon>
        <taxon>Monogenea</taxon>
        <taxon>Polyopisthocotylea</taxon>
        <taxon>Polystomatidea</taxon>
        <taxon>Polystomatidae</taxon>
        <taxon>Protopolystoma</taxon>
    </lineage>
</organism>
<reference evidence="1" key="1">
    <citation type="submission" date="2018-11" db="EMBL/GenBank/DDBJ databases">
        <authorList>
            <consortium name="Pathogen Informatics"/>
        </authorList>
    </citation>
    <scope>NUCLEOTIDE SEQUENCE</scope>
</reference>
<protein>
    <submittedName>
        <fullName evidence="1">Uncharacterized protein</fullName>
    </submittedName>
</protein>
<gene>
    <name evidence="1" type="ORF">PXEA_LOCUS20204</name>
</gene>
<proteinExistence type="predicted"/>
<sequence>MQVLPTDASVKNELRSMQGWRSPNAPVAGLWLTTSSTSLLPSTVESVAKSLFALEKCPSLKYFLFSISQQMVHWERVRVWPGDTLSSTGFILSPVERWKRVFFCGAYTPKRSA</sequence>
<evidence type="ECO:0000313" key="1">
    <source>
        <dbReference type="EMBL" id="VEL26764.1"/>
    </source>
</evidence>
<dbReference type="EMBL" id="CAAALY010082534">
    <property type="protein sequence ID" value="VEL26764.1"/>
    <property type="molecule type" value="Genomic_DNA"/>
</dbReference>
<evidence type="ECO:0000313" key="2">
    <source>
        <dbReference type="Proteomes" id="UP000784294"/>
    </source>
</evidence>
<comment type="caution">
    <text evidence="1">The sequence shown here is derived from an EMBL/GenBank/DDBJ whole genome shotgun (WGS) entry which is preliminary data.</text>
</comment>